<feature type="signal peptide" evidence="3">
    <location>
        <begin position="1"/>
        <end position="20"/>
    </location>
</feature>
<keyword evidence="2" id="KW-0843">Virulence</keyword>
<dbReference type="InterPro" id="IPR052210">
    <property type="entry name" value="LysM1-like"/>
</dbReference>
<evidence type="ECO:0000256" key="3">
    <source>
        <dbReference type="SAM" id="SignalP"/>
    </source>
</evidence>
<reference evidence="5 6" key="1">
    <citation type="submission" date="2014-06" db="EMBL/GenBank/DDBJ databases">
        <title>Evolutionary Origins and Diversification of the Mycorrhizal Mutualists.</title>
        <authorList>
            <consortium name="DOE Joint Genome Institute"/>
            <consortium name="Mycorrhizal Genomics Consortium"/>
            <person name="Kohler A."/>
            <person name="Kuo A."/>
            <person name="Nagy L.G."/>
            <person name="Floudas D."/>
            <person name="Copeland A."/>
            <person name="Barry K.W."/>
            <person name="Cichocki N."/>
            <person name="Veneault-Fourrey C."/>
            <person name="LaButti K."/>
            <person name="Lindquist E.A."/>
            <person name="Lipzen A."/>
            <person name="Lundell T."/>
            <person name="Morin E."/>
            <person name="Murat C."/>
            <person name="Riley R."/>
            <person name="Ohm R."/>
            <person name="Sun H."/>
            <person name="Tunlid A."/>
            <person name="Henrissat B."/>
            <person name="Grigoriev I.V."/>
            <person name="Hibbett D.S."/>
            <person name="Martin F."/>
        </authorList>
    </citation>
    <scope>NUCLEOTIDE SEQUENCE [LARGE SCALE GENOMIC DNA]</scope>
    <source>
        <strain evidence="5 6">SS14</strain>
    </source>
</reference>
<name>A0A0C9U224_SPHS4</name>
<feature type="domain" description="LysM" evidence="4">
    <location>
        <begin position="24"/>
        <end position="67"/>
    </location>
</feature>
<dbReference type="AlphaFoldDB" id="A0A0C9U224"/>
<evidence type="ECO:0000256" key="2">
    <source>
        <dbReference type="ARBA" id="ARBA00023026"/>
    </source>
</evidence>
<dbReference type="InterPro" id="IPR018392">
    <property type="entry name" value="LysM"/>
</dbReference>
<dbReference type="PANTHER" id="PTHR34997">
    <property type="entry name" value="AM15"/>
    <property type="match status" value="1"/>
</dbReference>
<protein>
    <recommendedName>
        <fullName evidence="4">LysM domain-containing protein</fullName>
    </recommendedName>
</protein>
<dbReference type="OrthoDB" id="5985073at2759"/>
<dbReference type="Proteomes" id="UP000054279">
    <property type="component" value="Unassembled WGS sequence"/>
</dbReference>
<dbReference type="PROSITE" id="PS51782">
    <property type="entry name" value="LYSM"/>
    <property type="match status" value="1"/>
</dbReference>
<evidence type="ECO:0000256" key="1">
    <source>
        <dbReference type="ARBA" id="ARBA00022669"/>
    </source>
</evidence>
<dbReference type="CDD" id="cd00118">
    <property type="entry name" value="LysM"/>
    <property type="match status" value="1"/>
</dbReference>
<dbReference type="SUPFAM" id="SSF54106">
    <property type="entry name" value="LysM domain"/>
    <property type="match status" value="1"/>
</dbReference>
<dbReference type="SMART" id="SM00257">
    <property type="entry name" value="LysM"/>
    <property type="match status" value="1"/>
</dbReference>
<feature type="chain" id="PRO_5002214076" description="LysM domain-containing protein" evidence="3">
    <location>
        <begin position="21"/>
        <end position="119"/>
    </location>
</feature>
<dbReference type="Pfam" id="PF01476">
    <property type="entry name" value="LysM"/>
    <property type="match status" value="2"/>
</dbReference>
<keyword evidence="3" id="KW-0732">Signal</keyword>
<dbReference type="InterPro" id="IPR036779">
    <property type="entry name" value="LysM_dom_sf"/>
</dbReference>
<dbReference type="EMBL" id="KN837801">
    <property type="protein sequence ID" value="KIJ23112.1"/>
    <property type="molecule type" value="Genomic_DNA"/>
</dbReference>
<sequence>MKSFAAGLATLLTFTGAVSAICTQSYVVQKGDICNVIALSRGISASQIFILNPNACPSIFVGQRLCLFNSAYNCQPVVPVNPGDLCFNVAESNGITLEQLLLDNPTLHQENRQQCLIFP</sequence>
<evidence type="ECO:0000313" key="6">
    <source>
        <dbReference type="Proteomes" id="UP000054279"/>
    </source>
</evidence>
<dbReference type="PANTHER" id="PTHR34997:SF1">
    <property type="entry name" value="PEPTIDOGLYCAN-BINDING LYSIN DOMAIN"/>
    <property type="match status" value="1"/>
</dbReference>
<keyword evidence="1" id="KW-0147">Chitin-binding</keyword>
<evidence type="ECO:0000259" key="4">
    <source>
        <dbReference type="PROSITE" id="PS51782"/>
    </source>
</evidence>
<organism evidence="5 6">
    <name type="scientific">Sphaerobolus stellatus (strain SS14)</name>
    <dbReference type="NCBI Taxonomy" id="990650"/>
    <lineage>
        <taxon>Eukaryota</taxon>
        <taxon>Fungi</taxon>
        <taxon>Dikarya</taxon>
        <taxon>Basidiomycota</taxon>
        <taxon>Agaricomycotina</taxon>
        <taxon>Agaricomycetes</taxon>
        <taxon>Phallomycetidae</taxon>
        <taxon>Geastrales</taxon>
        <taxon>Sphaerobolaceae</taxon>
        <taxon>Sphaerobolus</taxon>
    </lineage>
</organism>
<evidence type="ECO:0000313" key="5">
    <source>
        <dbReference type="EMBL" id="KIJ23112.1"/>
    </source>
</evidence>
<gene>
    <name evidence="5" type="ORF">M422DRAFT_196330</name>
</gene>
<dbReference type="GO" id="GO:0008061">
    <property type="term" value="F:chitin binding"/>
    <property type="evidence" value="ECO:0007669"/>
    <property type="project" value="UniProtKB-KW"/>
</dbReference>
<keyword evidence="6" id="KW-1185">Reference proteome</keyword>
<dbReference type="HOGENOM" id="CLU_010591_6_1_1"/>
<accession>A0A0C9U224</accession>
<proteinExistence type="predicted"/>
<dbReference type="Gene3D" id="3.10.350.10">
    <property type="entry name" value="LysM domain"/>
    <property type="match status" value="1"/>
</dbReference>